<gene>
    <name evidence="1" type="ORF">S01H1_50893</name>
</gene>
<feature type="non-terminal residue" evidence="1">
    <location>
        <position position="94"/>
    </location>
</feature>
<organism evidence="1">
    <name type="scientific">marine sediment metagenome</name>
    <dbReference type="NCBI Taxonomy" id="412755"/>
    <lineage>
        <taxon>unclassified sequences</taxon>
        <taxon>metagenomes</taxon>
        <taxon>ecological metagenomes</taxon>
    </lineage>
</organism>
<reference evidence="1" key="1">
    <citation type="journal article" date="2014" name="Front. Microbiol.">
        <title>High frequency of phylogenetically diverse reductive dehalogenase-homologous genes in deep subseafloor sedimentary metagenomes.</title>
        <authorList>
            <person name="Kawai M."/>
            <person name="Futagami T."/>
            <person name="Toyoda A."/>
            <person name="Takaki Y."/>
            <person name="Nishi S."/>
            <person name="Hori S."/>
            <person name="Arai W."/>
            <person name="Tsubouchi T."/>
            <person name="Morono Y."/>
            <person name="Uchiyama I."/>
            <person name="Ito T."/>
            <person name="Fujiyama A."/>
            <person name="Inagaki F."/>
            <person name="Takami H."/>
        </authorList>
    </citation>
    <scope>NUCLEOTIDE SEQUENCE</scope>
    <source>
        <strain evidence="1">Expedition CK06-06</strain>
    </source>
</reference>
<dbReference type="AlphaFoldDB" id="X0X197"/>
<name>X0X197_9ZZZZ</name>
<dbReference type="EMBL" id="BARS01032815">
    <property type="protein sequence ID" value="GAG18786.1"/>
    <property type="molecule type" value="Genomic_DNA"/>
</dbReference>
<protein>
    <submittedName>
        <fullName evidence="1">Uncharacterized protein</fullName>
    </submittedName>
</protein>
<comment type="caution">
    <text evidence="1">The sequence shown here is derived from an EMBL/GenBank/DDBJ whole genome shotgun (WGS) entry which is preliminary data.</text>
</comment>
<evidence type="ECO:0000313" key="1">
    <source>
        <dbReference type="EMBL" id="GAG18786.1"/>
    </source>
</evidence>
<accession>X0X197</accession>
<proteinExistence type="predicted"/>
<sequence length="94" mass="11004">MKDKNKVIEIDTQIKEKIGFASILNDRIYAINKAFDSTDKTRIKETLHTCFVNLTPYINADTKSKIKKKIKALRKISDKDEFTEEAYEIYEDLL</sequence>